<dbReference type="PIRSF" id="PIRSF006135">
    <property type="entry name" value="CobU"/>
    <property type="match status" value="1"/>
</dbReference>
<dbReference type="EC" id="2.7.1.156" evidence="8"/>
<comment type="pathway">
    <text evidence="5">Cofactor biosynthesis; adenosylcobalamin biosynthesis; adenosylcobalamin from cob(II)yrinate a,c-diamide: step 6/7.</text>
</comment>
<dbReference type="RefSeq" id="WP_111644068.1">
    <property type="nucleotide sequence ID" value="NZ_QLMH01000002.1"/>
</dbReference>
<feature type="binding site" evidence="19">
    <location>
        <begin position="35"/>
        <end position="37"/>
    </location>
    <ligand>
        <name>GTP</name>
        <dbReference type="ChEBI" id="CHEBI:37565"/>
    </ligand>
</feature>
<evidence type="ECO:0000256" key="9">
    <source>
        <dbReference type="ARBA" id="ARBA00012523"/>
    </source>
</evidence>
<dbReference type="Gene3D" id="3.40.50.300">
    <property type="entry name" value="P-loop containing nucleotide triphosphate hydrolases"/>
    <property type="match status" value="1"/>
</dbReference>
<dbReference type="GO" id="GO:0005525">
    <property type="term" value="F:GTP binding"/>
    <property type="evidence" value="ECO:0007669"/>
    <property type="project" value="UniProtKB-KW"/>
</dbReference>
<keyword evidence="12 19" id="KW-0547">Nucleotide-binding</keyword>
<feature type="binding site" evidence="19">
    <location>
        <position position="66"/>
    </location>
    <ligand>
        <name>GTP</name>
        <dbReference type="ChEBI" id="CHEBI:37565"/>
    </ligand>
</feature>
<dbReference type="EC" id="2.7.7.62" evidence="9"/>
<dbReference type="OrthoDB" id="9799422at2"/>
<evidence type="ECO:0000256" key="2">
    <source>
        <dbReference type="ARBA" id="ARBA00000711"/>
    </source>
</evidence>
<comment type="caution">
    <text evidence="20">The sequence shown here is derived from an EMBL/GenBank/DDBJ whole genome shotgun (WGS) entry which is preliminary data.</text>
</comment>
<evidence type="ECO:0000256" key="13">
    <source>
        <dbReference type="ARBA" id="ARBA00022777"/>
    </source>
</evidence>
<evidence type="ECO:0000256" key="15">
    <source>
        <dbReference type="ARBA" id="ARBA00023134"/>
    </source>
</evidence>
<evidence type="ECO:0000313" key="21">
    <source>
        <dbReference type="Proteomes" id="UP000248555"/>
    </source>
</evidence>
<dbReference type="Proteomes" id="UP000248555">
    <property type="component" value="Unassembled WGS sequence"/>
</dbReference>
<dbReference type="PANTHER" id="PTHR34848">
    <property type="match status" value="1"/>
</dbReference>
<evidence type="ECO:0000313" key="20">
    <source>
        <dbReference type="EMBL" id="RAK22212.1"/>
    </source>
</evidence>
<keyword evidence="15 19" id="KW-0342">GTP-binding</keyword>
<dbReference type="CDD" id="cd00544">
    <property type="entry name" value="CobU"/>
    <property type="match status" value="1"/>
</dbReference>
<evidence type="ECO:0000256" key="11">
    <source>
        <dbReference type="ARBA" id="ARBA00022679"/>
    </source>
</evidence>
<sequence>MIVFISGGVRSGKTHMAEQCVQQIVSENDEAHYIATAKITDEEMKRRIIRHQHERSLHPLSWKTWEQPEKLHTIVNRFGKNDVILLDCLTNLLANELFADEFWHQEDSCLKKAKSIYEAIRILGKNSKALVVVSNEVFYNGVPEDVGTYHFMKMLGWLHQQIVALADKAILVQNGVPFLKKEGTKE</sequence>
<dbReference type="PANTHER" id="PTHR34848:SF1">
    <property type="entry name" value="BIFUNCTIONAL ADENOSYLCOBALAMIN BIOSYNTHESIS PROTEIN COBU"/>
    <property type="match status" value="1"/>
</dbReference>
<name>A0A327YNV5_9BACL</name>
<evidence type="ECO:0000256" key="1">
    <source>
        <dbReference type="ARBA" id="ARBA00000312"/>
    </source>
</evidence>
<keyword evidence="14" id="KW-0067">ATP-binding</keyword>
<dbReference type="AlphaFoldDB" id="A0A327YNV5"/>
<keyword evidence="20" id="KW-0548">Nucleotidyltransferase</keyword>
<dbReference type="GO" id="GO:0005524">
    <property type="term" value="F:ATP binding"/>
    <property type="evidence" value="ECO:0007669"/>
    <property type="project" value="UniProtKB-KW"/>
</dbReference>
<keyword evidence="11 20" id="KW-0808">Transferase</keyword>
<organism evidence="20 21">
    <name type="scientific">Paranoxybacillus vitaminiphilus</name>
    <dbReference type="NCBI Taxonomy" id="581036"/>
    <lineage>
        <taxon>Bacteria</taxon>
        <taxon>Bacillati</taxon>
        <taxon>Bacillota</taxon>
        <taxon>Bacilli</taxon>
        <taxon>Bacillales</taxon>
        <taxon>Anoxybacillaceae</taxon>
        <taxon>Paranoxybacillus</taxon>
    </lineage>
</organism>
<dbReference type="GO" id="GO:0008820">
    <property type="term" value="F:cobinamide phosphate guanylyltransferase activity"/>
    <property type="evidence" value="ECO:0007669"/>
    <property type="project" value="UniProtKB-EC"/>
</dbReference>
<dbReference type="EMBL" id="QLMH01000002">
    <property type="protein sequence ID" value="RAK22212.1"/>
    <property type="molecule type" value="Genomic_DNA"/>
</dbReference>
<comment type="function">
    <text evidence="4">Catalyzes ATP-dependent phosphorylation of adenosylcobinamide and addition of GMP to adenosylcobinamide phosphate.</text>
</comment>
<evidence type="ECO:0000256" key="10">
    <source>
        <dbReference type="ARBA" id="ARBA00022573"/>
    </source>
</evidence>
<dbReference type="GO" id="GO:0009236">
    <property type="term" value="P:cobalamin biosynthetic process"/>
    <property type="evidence" value="ECO:0007669"/>
    <property type="project" value="UniProtKB-UniPathway"/>
</dbReference>
<dbReference type="Pfam" id="PF02283">
    <property type="entry name" value="CobU"/>
    <property type="match status" value="1"/>
</dbReference>
<evidence type="ECO:0000256" key="6">
    <source>
        <dbReference type="ARBA" id="ARBA00005159"/>
    </source>
</evidence>
<keyword evidence="10" id="KW-0169">Cobalamin biosynthesis</keyword>
<proteinExistence type="inferred from homology"/>
<dbReference type="InterPro" id="IPR027417">
    <property type="entry name" value="P-loop_NTPase"/>
</dbReference>
<evidence type="ECO:0000256" key="14">
    <source>
        <dbReference type="ARBA" id="ARBA00022840"/>
    </source>
</evidence>
<feature type="active site" description="GMP-histidine intermediate" evidence="18">
    <location>
        <position position="51"/>
    </location>
</feature>
<comment type="pathway">
    <text evidence="6">Cofactor biosynthesis; adenosylcobalamin biosynthesis; adenosylcobalamin from cob(II)yrinate a,c-diamide: step 5/7.</text>
</comment>
<protein>
    <recommendedName>
        <fullName evidence="16">Adenosylcobinamide kinase</fullName>
        <ecNumber evidence="8">2.7.1.156</ecNumber>
        <ecNumber evidence="9">2.7.7.62</ecNumber>
    </recommendedName>
    <alternativeName>
        <fullName evidence="17">Adenosylcobinamide-phosphate guanylyltransferase</fullName>
    </alternativeName>
</protein>
<comment type="catalytic activity">
    <reaction evidence="3">
        <text>adenosylcob(III)inamide + GTP = adenosylcob(III)inamide phosphate + GDP + H(+)</text>
        <dbReference type="Rhea" id="RHEA:15765"/>
        <dbReference type="ChEBI" id="CHEBI:2480"/>
        <dbReference type="ChEBI" id="CHEBI:15378"/>
        <dbReference type="ChEBI" id="CHEBI:37565"/>
        <dbReference type="ChEBI" id="CHEBI:58189"/>
        <dbReference type="ChEBI" id="CHEBI:58502"/>
        <dbReference type="EC" id="2.7.1.156"/>
    </reaction>
</comment>
<evidence type="ECO:0000256" key="3">
    <source>
        <dbReference type="ARBA" id="ARBA00001522"/>
    </source>
</evidence>
<evidence type="ECO:0000256" key="8">
    <source>
        <dbReference type="ARBA" id="ARBA00012016"/>
    </source>
</evidence>
<comment type="catalytic activity">
    <reaction evidence="1">
        <text>adenosylcob(III)inamide + ATP = adenosylcob(III)inamide phosphate + ADP + H(+)</text>
        <dbReference type="Rhea" id="RHEA:15769"/>
        <dbReference type="ChEBI" id="CHEBI:2480"/>
        <dbReference type="ChEBI" id="CHEBI:15378"/>
        <dbReference type="ChEBI" id="CHEBI:30616"/>
        <dbReference type="ChEBI" id="CHEBI:58502"/>
        <dbReference type="ChEBI" id="CHEBI:456216"/>
        <dbReference type="EC" id="2.7.1.156"/>
    </reaction>
</comment>
<evidence type="ECO:0000256" key="16">
    <source>
        <dbReference type="ARBA" id="ARBA00029570"/>
    </source>
</evidence>
<feature type="binding site" evidence="19">
    <location>
        <position position="87"/>
    </location>
    <ligand>
        <name>GTP</name>
        <dbReference type="ChEBI" id="CHEBI:37565"/>
    </ligand>
</feature>
<evidence type="ECO:0000256" key="7">
    <source>
        <dbReference type="ARBA" id="ARBA00007490"/>
    </source>
</evidence>
<evidence type="ECO:0000256" key="17">
    <source>
        <dbReference type="ARBA" id="ARBA00030571"/>
    </source>
</evidence>
<keyword evidence="13 20" id="KW-0418">Kinase</keyword>
<gene>
    <name evidence="20" type="ORF">B0I26_102201</name>
</gene>
<reference evidence="20 21" key="1">
    <citation type="submission" date="2018-06" db="EMBL/GenBank/DDBJ databases">
        <title>Genomic Encyclopedia of Type Strains, Phase III (KMG-III): the genomes of soil and plant-associated and newly described type strains.</title>
        <authorList>
            <person name="Whitman W."/>
        </authorList>
    </citation>
    <scope>NUCLEOTIDE SEQUENCE [LARGE SCALE GENOMIC DNA]</scope>
    <source>
        <strain evidence="20 21">CGMCC 1.8979</strain>
    </source>
</reference>
<evidence type="ECO:0000256" key="4">
    <source>
        <dbReference type="ARBA" id="ARBA00003889"/>
    </source>
</evidence>
<evidence type="ECO:0000256" key="5">
    <source>
        <dbReference type="ARBA" id="ARBA00004692"/>
    </source>
</evidence>
<dbReference type="GO" id="GO:0043752">
    <property type="term" value="F:adenosylcobinamide kinase activity"/>
    <property type="evidence" value="ECO:0007669"/>
    <property type="project" value="UniProtKB-EC"/>
</dbReference>
<dbReference type="UniPathway" id="UPA00148">
    <property type="reaction ID" value="UER00236"/>
</dbReference>
<dbReference type="SUPFAM" id="SSF52540">
    <property type="entry name" value="P-loop containing nucleoside triphosphate hydrolases"/>
    <property type="match status" value="1"/>
</dbReference>
<evidence type="ECO:0000256" key="12">
    <source>
        <dbReference type="ARBA" id="ARBA00022741"/>
    </source>
</evidence>
<comment type="catalytic activity">
    <reaction evidence="2">
        <text>adenosylcob(III)inamide phosphate + GTP + H(+) = adenosylcob(III)inamide-GDP + diphosphate</text>
        <dbReference type="Rhea" id="RHEA:22712"/>
        <dbReference type="ChEBI" id="CHEBI:15378"/>
        <dbReference type="ChEBI" id="CHEBI:33019"/>
        <dbReference type="ChEBI" id="CHEBI:37565"/>
        <dbReference type="ChEBI" id="CHEBI:58502"/>
        <dbReference type="ChEBI" id="CHEBI:60487"/>
        <dbReference type="EC" id="2.7.7.62"/>
    </reaction>
</comment>
<evidence type="ECO:0000256" key="18">
    <source>
        <dbReference type="PIRSR" id="PIRSR006135-1"/>
    </source>
</evidence>
<comment type="similarity">
    <text evidence="7">Belongs to the CobU/CobP family.</text>
</comment>
<keyword evidence="21" id="KW-1185">Reference proteome</keyword>
<dbReference type="InterPro" id="IPR003203">
    <property type="entry name" value="CobU/CobP"/>
</dbReference>
<accession>A0A327YNV5</accession>
<evidence type="ECO:0000256" key="19">
    <source>
        <dbReference type="PIRSR" id="PIRSR006135-2"/>
    </source>
</evidence>